<dbReference type="GO" id="GO:0009279">
    <property type="term" value="C:cell outer membrane"/>
    <property type="evidence" value="ECO:0007669"/>
    <property type="project" value="UniProtKB-SubCell"/>
</dbReference>
<dbReference type="GO" id="GO:0015562">
    <property type="term" value="F:efflux transmembrane transporter activity"/>
    <property type="evidence" value="ECO:0007669"/>
    <property type="project" value="InterPro"/>
</dbReference>
<dbReference type="EMBL" id="VBOV01000071">
    <property type="protein sequence ID" value="TMQ60737.1"/>
    <property type="molecule type" value="Genomic_DNA"/>
</dbReference>
<comment type="subcellular location">
    <subcellularLocation>
        <location evidence="1">Cell outer membrane</location>
    </subcellularLocation>
</comment>
<dbReference type="PANTHER" id="PTHR30026">
    <property type="entry name" value="OUTER MEMBRANE PROTEIN TOLC"/>
    <property type="match status" value="1"/>
</dbReference>
<evidence type="ECO:0000256" key="1">
    <source>
        <dbReference type="ARBA" id="ARBA00004442"/>
    </source>
</evidence>
<evidence type="ECO:0000313" key="12">
    <source>
        <dbReference type="Proteomes" id="UP000320913"/>
    </source>
</evidence>
<evidence type="ECO:0000313" key="11">
    <source>
        <dbReference type="Proteomes" id="UP000316292"/>
    </source>
</evidence>
<evidence type="ECO:0000256" key="4">
    <source>
        <dbReference type="ARBA" id="ARBA00022452"/>
    </source>
</evidence>
<feature type="region of interest" description="Disordered" evidence="8">
    <location>
        <begin position="1"/>
        <end position="23"/>
    </location>
</feature>
<evidence type="ECO:0000256" key="8">
    <source>
        <dbReference type="SAM" id="MobiDB-lite"/>
    </source>
</evidence>
<dbReference type="PIRSF" id="PIRSF001892">
    <property type="entry name" value="CyaE"/>
    <property type="match status" value="1"/>
</dbReference>
<name>A0A538TAX9_UNCEI</name>
<evidence type="ECO:0000256" key="7">
    <source>
        <dbReference type="ARBA" id="ARBA00023237"/>
    </source>
</evidence>
<evidence type="ECO:0000313" key="10">
    <source>
        <dbReference type="EMBL" id="TMQ60737.1"/>
    </source>
</evidence>
<accession>A0A538TAX9</accession>
<evidence type="ECO:0000256" key="5">
    <source>
        <dbReference type="ARBA" id="ARBA00022692"/>
    </source>
</evidence>
<dbReference type="GO" id="GO:1990281">
    <property type="term" value="C:efflux pump complex"/>
    <property type="evidence" value="ECO:0007669"/>
    <property type="project" value="TreeGrafter"/>
</dbReference>
<dbReference type="Proteomes" id="UP000316292">
    <property type="component" value="Unassembled WGS sequence"/>
</dbReference>
<dbReference type="PANTHER" id="PTHR30026:SF20">
    <property type="entry name" value="OUTER MEMBRANE PROTEIN TOLC"/>
    <property type="match status" value="1"/>
</dbReference>
<evidence type="ECO:0000256" key="3">
    <source>
        <dbReference type="ARBA" id="ARBA00022448"/>
    </source>
</evidence>
<dbReference type="Pfam" id="PF02321">
    <property type="entry name" value="OEP"/>
    <property type="match status" value="2"/>
</dbReference>
<keyword evidence="5" id="KW-0812">Transmembrane</keyword>
<evidence type="ECO:0000256" key="6">
    <source>
        <dbReference type="ARBA" id="ARBA00023136"/>
    </source>
</evidence>
<comment type="similarity">
    <text evidence="2">Belongs to the outer membrane factor (OMF) (TC 1.B.17) family.</text>
</comment>
<dbReference type="SUPFAM" id="SSF56954">
    <property type="entry name" value="Outer membrane efflux proteins (OEP)"/>
    <property type="match status" value="1"/>
</dbReference>
<dbReference type="GO" id="GO:0015288">
    <property type="term" value="F:porin activity"/>
    <property type="evidence" value="ECO:0007669"/>
    <property type="project" value="TreeGrafter"/>
</dbReference>
<dbReference type="AlphaFoldDB" id="A0A538TAX9"/>
<keyword evidence="4" id="KW-1134">Transmembrane beta strand</keyword>
<dbReference type="Proteomes" id="UP000320913">
    <property type="component" value="Unassembled WGS sequence"/>
</dbReference>
<organism evidence="10 12">
    <name type="scientific">Eiseniibacteriota bacterium</name>
    <dbReference type="NCBI Taxonomy" id="2212470"/>
    <lineage>
        <taxon>Bacteria</taxon>
        <taxon>Candidatus Eiseniibacteriota</taxon>
    </lineage>
</organism>
<dbReference type="Gene3D" id="1.20.1600.10">
    <property type="entry name" value="Outer membrane efflux proteins (OEP)"/>
    <property type="match status" value="1"/>
</dbReference>
<proteinExistence type="inferred from homology"/>
<keyword evidence="6" id="KW-0472">Membrane</keyword>
<evidence type="ECO:0000313" key="9">
    <source>
        <dbReference type="EMBL" id="TMQ49434.1"/>
    </source>
</evidence>
<gene>
    <name evidence="9" type="ORF">E6K71_05065</name>
    <name evidence="10" type="ORF">E6K75_02625</name>
</gene>
<dbReference type="InterPro" id="IPR051906">
    <property type="entry name" value="TolC-like"/>
</dbReference>
<dbReference type="InterPro" id="IPR028351">
    <property type="entry name" value="CyaE"/>
</dbReference>
<dbReference type="EMBL" id="VBOR01000057">
    <property type="protein sequence ID" value="TMQ49434.1"/>
    <property type="molecule type" value="Genomic_DNA"/>
</dbReference>
<reference evidence="11 12" key="1">
    <citation type="journal article" date="2019" name="Nat. Microbiol.">
        <title>Mediterranean grassland soil C-N compound turnover is dependent on rainfall and depth, and is mediated by genomically divergent microorganisms.</title>
        <authorList>
            <person name="Diamond S."/>
            <person name="Andeer P.F."/>
            <person name="Li Z."/>
            <person name="Crits-Christoph A."/>
            <person name="Burstein D."/>
            <person name="Anantharaman K."/>
            <person name="Lane K.R."/>
            <person name="Thomas B.C."/>
            <person name="Pan C."/>
            <person name="Northen T.R."/>
            <person name="Banfield J.F."/>
        </authorList>
    </citation>
    <scope>NUCLEOTIDE SEQUENCE [LARGE SCALE GENOMIC DNA]</scope>
    <source>
        <strain evidence="9">WS_1</strain>
        <strain evidence="10">WS_5</strain>
    </source>
</reference>
<feature type="compositionally biased region" description="Basic and acidic residues" evidence="8">
    <location>
        <begin position="1"/>
        <end position="10"/>
    </location>
</feature>
<keyword evidence="7" id="KW-0998">Cell outer membrane</keyword>
<protein>
    <submittedName>
        <fullName evidence="10">TolC family protein</fullName>
    </submittedName>
</protein>
<dbReference type="InterPro" id="IPR003423">
    <property type="entry name" value="OMP_efflux"/>
</dbReference>
<sequence>MSRKLRDGARRRGGVTEPRGGGLMTLRYRTPRAGAALTLLWGLMMTTPAFAQATRDTLGFNGAGADTGVAEPAGPPGERWSLARAVAAALEGSVDARAAHARTLQARGSALSAWSGILPSLTGNLSYNHSIPDQRTSTYVVQDSSGAQTTFLVKRSQAKVASATLQSNLFSVPAWSEKRRQEFLSRSASESEAEARNGVVYAVKQQYFTLVKAERLAEVSRESERLARDEESRAQALFEVGTVARGDVLKARARRATTQLDRIRAENQVEIQRSRLKQVIGLKPDTPLAIDTRLDETVAVPDSAASVRTALGSRPELSRAAATERAARAGLFGARAGRLPSVTGSLEVDRSKNTTRVEELGFGQFDDSYYATEWFGSVRLSLPVFNGFAMEGRTRSAKGALVDAEAQRHQREVDVAVEVQQAWLQLREAAQRIDVAKDGLASAEEDYSFSKGRYELGAGTFLDLLNAQVSLAQAKQSYVEAVADAHVAEAALERAVGSRRY</sequence>
<keyword evidence="3" id="KW-0813">Transport</keyword>
<evidence type="ECO:0000256" key="2">
    <source>
        <dbReference type="ARBA" id="ARBA00007613"/>
    </source>
</evidence>
<comment type="caution">
    <text evidence="10">The sequence shown here is derived from an EMBL/GenBank/DDBJ whole genome shotgun (WGS) entry which is preliminary data.</text>
</comment>